<organism evidence="1">
    <name type="scientific">virus sp. ct6zJ3</name>
    <dbReference type="NCBI Taxonomy" id="2826792"/>
    <lineage>
        <taxon>Viruses</taxon>
    </lineage>
</organism>
<name>A0A8S5R8C4_9VIRU</name>
<evidence type="ECO:0000313" key="1">
    <source>
        <dbReference type="EMBL" id="DAE27640.1"/>
    </source>
</evidence>
<accession>A0A8S5R8C4</accession>
<dbReference type="EMBL" id="BK015844">
    <property type="protein sequence ID" value="DAE27640.1"/>
    <property type="molecule type" value="Genomic_DNA"/>
</dbReference>
<sequence>MQRVVIYYHCEAQLRSTDGETQEEKFGRDAPDAIAEPGLVQTEPPIQQLNVPHTQAIASH</sequence>
<proteinExistence type="predicted"/>
<protein>
    <submittedName>
        <fullName evidence="1">Uncharacterized protein</fullName>
    </submittedName>
</protein>
<reference evidence="1" key="1">
    <citation type="journal article" date="2021" name="Proc. Natl. Acad. Sci. U.S.A.">
        <title>A Catalog of Tens of Thousands of Viruses from Human Metagenomes Reveals Hidden Associations with Chronic Diseases.</title>
        <authorList>
            <person name="Tisza M.J."/>
            <person name="Buck C.B."/>
        </authorList>
    </citation>
    <scope>NUCLEOTIDE SEQUENCE</scope>
    <source>
        <strain evidence="1">Ct6zJ3</strain>
    </source>
</reference>